<sequence>MAWEAWRNGFNQLSAVVTGFLWHPVVLYVLLFVGIYLTLRSGFVQYRSLIHGSSLVLGLSGKSKGPGAISHFQALSAALSATVGLGNIGGVALAITIGGPGSVFWMWVVGLLGMAIKTVEVTLSMKFRNTEQPDNPHGGPMYMIRDGFAKHFPGRKKLGAGLAGMFCVTLLISTFTGGNAFQAWNTAIVTEQYFGVPSIVVGLVLGLIVACVILGGISRIGRVAGRIVPLMCGLYLVAALYVIWVNLDQVPMVIALIFKGAFGSLTGQGAFLGGTAGWAFSTGMQRAFFSNEAGQGSSSIAHSAVKTDEPAREGLVAGLEPFIDTLVVCSLTAMVILLSGSWNREPDVPLNATPEFFSTRDGHWQLEKTELENHLGASLAIGQRVTIPVNVPGAGGLSTMLSGEVTASPRKAVTWASIAADTKPELLASGFYHAYDGASLTAYSFDRVHPGLGRWLVSLATWFFAISTMISWSYYGEQGVVFLFGERWVLLYKFVFCGITVISASGLIQTSQEINHLTMLGTGAMLWVNVPILVLFSNEAMACLKDYYRRSATAEPTAKLPIAEGASDSR</sequence>
<dbReference type="RefSeq" id="WP_237383423.1">
    <property type="nucleotide sequence ID" value="NZ_CP071793.1"/>
</dbReference>
<evidence type="ECO:0000256" key="7">
    <source>
        <dbReference type="ARBA" id="ARBA00023136"/>
    </source>
</evidence>
<keyword evidence="7 8" id="KW-0472">Membrane</keyword>
<dbReference type="EMBL" id="CP071793">
    <property type="protein sequence ID" value="QTD53321.1"/>
    <property type="molecule type" value="Genomic_DNA"/>
</dbReference>
<feature type="transmembrane region" description="Helical" evidence="8">
    <location>
        <begin position="455"/>
        <end position="476"/>
    </location>
</feature>
<evidence type="ECO:0000313" key="10">
    <source>
        <dbReference type="Proteomes" id="UP000663929"/>
    </source>
</evidence>
<name>A0A8A4TVY4_SULCO</name>
<keyword evidence="4 8" id="KW-1003">Cell membrane</keyword>
<dbReference type="PRINTS" id="PR00175">
    <property type="entry name" value="NAALASMPORT"/>
</dbReference>
<reference evidence="9" key="1">
    <citation type="submission" date="2021-03" db="EMBL/GenBank/DDBJ databases">
        <title>Acanthopleuribacteraceae sp. M133.</title>
        <authorList>
            <person name="Wang G."/>
        </authorList>
    </citation>
    <scope>NUCLEOTIDE SEQUENCE</scope>
    <source>
        <strain evidence="9">M133</strain>
    </source>
</reference>
<evidence type="ECO:0000256" key="4">
    <source>
        <dbReference type="ARBA" id="ARBA00022475"/>
    </source>
</evidence>
<feature type="transmembrane region" description="Helical" evidence="8">
    <location>
        <begin position="488"/>
        <end position="508"/>
    </location>
</feature>
<keyword evidence="6 8" id="KW-1133">Transmembrane helix</keyword>
<dbReference type="Proteomes" id="UP000663929">
    <property type="component" value="Chromosome"/>
</dbReference>
<dbReference type="InterPro" id="IPR001463">
    <property type="entry name" value="Na/Ala_symport"/>
</dbReference>
<feature type="transmembrane region" description="Helical" evidence="8">
    <location>
        <begin position="74"/>
        <end position="98"/>
    </location>
</feature>
<proteinExistence type="inferred from homology"/>
<evidence type="ECO:0000256" key="1">
    <source>
        <dbReference type="ARBA" id="ARBA00004651"/>
    </source>
</evidence>
<dbReference type="PANTHER" id="PTHR30330">
    <property type="entry name" value="AGSS FAMILY TRANSPORTER, SODIUM-ALANINE"/>
    <property type="match status" value="1"/>
</dbReference>
<evidence type="ECO:0000256" key="2">
    <source>
        <dbReference type="ARBA" id="ARBA00009261"/>
    </source>
</evidence>
<comment type="similarity">
    <text evidence="2 8">Belongs to the alanine or glycine:cation symporter (AGCS) (TC 2.A.25) family.</text>
</comment>
<accession>A0A8A4TVY4</accession>
<protein>
    <submittedName>
        <fullName evidence="9">Sodium:alanine symporter family protein</fullName>
    </submittedName>
</protein>
<dbReference type="GO" id="GO:0005283">
    <property type="term" value="F:amino acid:sodium symporter activity"/>
    <property type="evidence" value="ECO:0007669"/>
    <property type="project" value="InterPro"/>
</dbReference>
<dbReference type="AlphaFoldDB" id="A0A8A4TVY4"/>
<dbReference type="Pfam" id="PF01235">
    <property type="entry name" value="Na_Ala_symp"/>
    <property type="match status" value="1"/>
</dbReference>
<feature type="transmembrane region" description="Helical" evidence="8">
    <location>
        <begin position="514"/>
        <end position="536"/>
    </location>
</feature>
<gene>
    <name evidence="9" type="ORF">J3U87_12775</name>
</gene>
<evidence type="ECO:0000256" key="5">
    <source>
        <dbReference type="ARBA" id="ARBA00022692"/>
    </source>
</evidence>
<organism evidence="9 10">
    <name type="scientific">Sulfidibacter corallicola</name>
    <dbReference type="NCBI Taxonomy" id="2818388"/>
    <lineage>
        <taxon>Bacteria</taxon>
        <taxon>Pseudomonadati</taxon>
        <taxon>Acidobacteriota</taxon>
        <taxon>Holophagae</taxon>
        <taxon>Acanthopleuribacterales</taxon>
        <taxon>Acanthopleuribacteraceae</taxon>
        <taxon>Sulfidibacter</taxon>
    </lineage>
</organism>
<dbReference type="GO" id="GO:0005886">
    <property type="term" value="C:plasma membrane"/>
    <property type="evidence" value="ECO:0007669"/>
    <property type="project" value="UniProtKB-SubCell"/>
</dbReference>
<feature type="transmembrane region" description="Helical" evidence="8">
    <location>
        <begin position="227"/>
        <end position="247"/>
    </location>
</feature>
<dbReference type="PANTHER" id="PTHR30330:SF3">
    <property type="entry name" value="TRANSCRIPTIONAL REGULATOR, LRP FAMILY"/>
    <property type="match status" value="1"/>
</dbReference>
<feature type="transmembrane region" description="Helical" evidence="8">
    <location>
        <begin position="158"/>
        <end position="181"/>
    </location>
</feature>
<dbReference type="KEGG" id="scor:J3U87_12775"/>
<evidence type="ECO:0000256" key="3">
    <source>
        <dbReference type="ARBA" id="ARBA00022448"/>
    </source>
</evidence>
<keyword evidence="3 8" id="KW-0813">Transport</keyword>
<feature type="transmembrane region" description="Helical" evidence="8">
    <location>
        <begin position="20"/>
        <end position="39"/>
    </location>
</feature>
<keyword evidence="10" id="KW-1185">Reference proteome</keyword>
<keyword evidence="8" id="KW-0769">Symport</keyword>
<evidence type="ECO:0000313" key="9">
    <source>
        <dbReference type="EMBL" id="QTD53321.1"/>
    </source>
</evidence>
<comment type="subcellular location">
    <subcellularLocation>
        <location evidence="1 8">Cell membrane</location>
        <topology evidence="1 8">Multi-pass membrane protein</topology>
    </subcellularLocation>
</comment>
<feature type="transmembrane region" description="Helical" evidence="8">
    <location>
        <begin position="104"/>
        <end position="123"/>
    </location>
</feature>
<keyword evidence="5 8" id="KW-0812">Transmembrane</keyword>
<dbReference type="NCBIfam" id="TIGR00835">
    <property type="entry name" value="agcS"/>
    <property type="match status" value="1"/>
</dbReference>
<feature type="transmembrane region" description="Helical" evidence="8">
    <location>
        <begin position="193"/>
        <end position="215"/>
    </location>
</feature>
<feature type="transmembrane region" description="Helical" evidence="8">
    <location>
        <begin position="253"/>
        <end position="280"/>
    </location>
</feature>
<evidence type="ECO:0000256" key="8">
    <source>
        <dbReference type="RuleBase" id="RU363064"/>
    </source>
</evidence>
<evidence type="ECO:0000256" key="6">
    <source>
        <dbReference type="ARBA" id="ARBA00022989"/>
    </source>
</evidence>